<evidence type="ECO:0000313" key="2">
    <source>
        <dbReference type="EMBL" id="GAA3774639.1"/>
    </source>
</evidence>
<evidence type="ECO:0000313" key="3">
    <source>
        <dbReference type="Proteomes" id="UP001500540"/>
    </source>
</evidence>
<sequence>MLAGRRGWIAWPVGLICLGVVGGLVWLAAPGVPAATQFVGDLLRSGSAQSPSDAADSGSAETIGTALTDDCRSLYPDGLWVQLSWQPHVVLDQSQDGPVTTAVSVRDALRPDVQMTCTWRQRDGSMIRTTLAKVDAATAPIARAGLASQGFDCTASGDGIRCAKTTAGTREEDVIRGRVWLSTTETGWHPEHYTDALIGRLWS</sequence>
<reference evidence="3" key="1">
    <citation type="journal article" date="2019" name="Int. J. Syst. Evol. Microbiol.">
        <title>The Global Catalogue of Microorganisms (GCM) 10K type strain sequencing project: providing services to taxonomists for standard genome sequencing and annotation.</title>
        <authorList>
            <consortium name="The Broad Institute Genomics Platform"/>
            <consortium name="The Broad Institute Genome Sequencing Center for Infectious Disease"/>
            <person name="Wu L."/>
            <person name="Ma J."/>
        </authorList>
    </citation>
    <scope>NUCLEOTIDE SEQUENCE [LARGE SCALE GENOMIC DNA]</scope>
    <source>
        <strain evidence="3">JCM 16950</strain>
    </source>
</reference>
<dbReference type="Proteomes" id="UP001500540">
    <property type="component" value="Unassembled WGS sequence"/>
</dbReference>
<accession>A0ABP7GUQ1</accession>
<keyword evidence="1" id="KW-1133">Transmembrane helix</keyword>
<protein>
    <submittedName>
        <fullName evidence="2">Uncharacterized protein</fullName>
    </submittedName>
</protein>
<feature type="transmembrane region" description="Helical" evidence="1">
    <location>
        <begin position="7"/>
        <end position="29"/>
    </location>
</feature>
<dbReference type="RefSeq" id="WP_344784693.1">
    <property type="nucleotide sequence ID" value="NZ_BAABAF010000009.1"/>
</dbReference>
<evidence type="ECO:0000256" key="1">
    <source>
        <dbReference type="SAM" id="Phobius"/>
    </source>
</evidence>
<organism evidence="2 3">
    <name type="scientific">Microbacterium kribbense</name>
    <dbReference type="NCBI Taxonomy" id="433645"/>
    <lineage>
        <taxon>Bacteria</taxon>
        <taxon>Bacillati</taxon>
        <taxon>Actinomycetota</taxon>
        <taxon>Actinomycetes</taxon>
        <taxon>Micrococcales</taxon>
        <taxon>Microbacteriaceae</taxon>
        <taxon>Microbacterium</taxon>
    </lineage>
</organism>
<keyword evidence="1" id="KW-0472">Membrane</keyword>
<keyword evidence="3" id="KW-1185">Reference proteome</keyword>
<keyword evidence="1" id="KW-0812">Transmembrane</keyword>
<proteinExistence type="predicted"/>
<name>A0ABP7GUQ1_9MICO</name>
<dbReference type="EMBL" id="BAABAF010000009">
    <property type="protein sequence ID" value="GAA3774639.1"/>
    <property type="molecule type" value="Genomic_DNA"/>
</dbReference>
<comment type="caution">
    <text evidence="2">The sequence shown here is derived from an EMBL/GenBank/DDBJ whole genome shotgun (WGS) entry which is preliminary data.</text>
</comment>
<gene>
    <name evidence="2" type="ORF">GCM10022240_28040</name>
</gene>